<keyword evidence="1" id="KW-1133">Transmembrane helix</keyword>
<evidence type="ECO:0000256" key="1">
    <source>
        <dbReference type="SAM" id="Phobius"/>
    </source>
</evidence>
<dbReference type="RefSeq" id="WP_133395746.1">
    <property type="nucleotide sequence ID" value="NZ_SNAA01000003.1"/>
</dbReference>
<evidence type="ECO:0000313" key="3">
    <source>
        <dbReference type="Proteomes" id="UP000295701"/>
    </source>
</evidence>
<accession>A0A4R6AJA2</accession>
<gene>
    <name evidence="2" type="ORF">E2L08_03840</name>
</gene>
<feature type="transmembrane region" description="Helical" evidence="1">
    <location>
        <begin position="75"/>
        <end position="94"/>
    </location>
</feature>
<feature type="transmembrane region" description="Helical" evidence="1">
    <location>
        <begin position="46"/>
        <end position="69"/>
    </location>
</feature>
<organism evidence="2 3">
    <name type="scientific">Palleronia sediminis</name>
    <dbReference type="NCBI Taxonomy" id="2547833"/>
    <lineage>
        <taxon>Bacteria</taxon>
        <taxon>Pseudomonadati</taxon>
        <taxon>Pseudomonadota</taxon>
        <taxon>Alphaproteobacteria</taxon>
        <taxon>Rhodobacterales</taxon>
        <taxon>Roseobacteraceae</taxon>
        <taxon>Palleronia</taxon>
    </lineage>
</organism>
<keyword evidence="1" id="KW-0812">Transmembrane</keyword>
<reference evidence="2 3" key="1">
    <citation type="submission" date="2019-03" db="EMBL/GenBank/DDBJ databases">
        <title>Primorskyibacter sp. SS33 isolated from sediments.</title>
        <authorList>
            <person name="Xunke S."/>
        </authorList>
    </citation>
    <scope>NUCLEOTIDE SEQUENCE [LARGE SCALE GENOMIC DNA]</scope>
    <source>
        <strain evidence="2 3">SS33</strain>
    </source>
</reference>
<dbReference type="EMBL" id="SNAA01000003">
    <property type="protein sequence ID" value="TDL81796.1"/>
    <property type="molecule type" value="Genomic_DNA"/>
</dbReference>
<keyword evidence="1" id="KW-0472">Membrane</keyword>
<name>A0A4R6AJA2_9RHOB</name>
<dbReference type="Proteomes" id="UP000295701">
    <property type="component" value="Unassembled WGS sequence"/>
</dbReference>
<proteinExistence type="predicted"/>
<evidence type="ECO:0000313" key="2">
    <source>
        <dbReference type="EMBL" id="TDL81796.1"/>
    </source>
</evidence>
<keyword evidence="3" id="KW-1185">Reference proteome</keyword>
<dbReference type="AlphaFoldDB" id="A0A4R6AJA2"/>
<dbReference type="OrthoDB" id="5959103at2"/>
<protein>
    <submittedName>
        <fullName evidence="2">Tryptophan synthase subunit beta</fullName>
    </submittedName>
</protein>
<sequence>MTDEEREARRERSGKRLDRQFEAMGHAVPPAQRAIRSLRFGRLARLRLPLAIALIIMGLFSFLPLMGIWMVPLGLLLLALDIPALRPGASAVAIRSRRRFRRIKRRIAQRRARLAERLRRR</sequence>
<comment type="caution">
    <text evidence="2">The sequence shown here is derived from an EMBL/GenBank/DDBJ whole genome shotgun (WGS) entry which is preliminary data.</text>
</comment>